<reference evidence="1 2" key="1">
    <citation type="submission" date="2024-08" db="EMBL/GenBank/DDBJ databases">
        <title>Insights into the chromosomal genome structure of Flemingia macrophylla.</title>
        <authorList>
            <person name="Ding Y."/>
            <person name="Zhao Y."/>
            <person name="Bi W."/>
            <person name="Wu M."/>
            <person name="Zhao G."/>
            <person name="Gong Y."/>
            <person name="Li W."/>
            <person name="Zhang P."/>
        </authorList>
    </citation>
    <scope>NUCLEOTIDE SEQUENCE [LARGE SCALE GENOMIC DNA]</scope>
    <source>
        <strain evidence="1">DYQJB</strain>
        <tissue evidence="1">Leaf</tissue>
    </source>
</reference>
<sequence length="117" mass="12763">MHASVVIGNTVYAMADHGDIAFRRGRRIGSRVAGEGAKKVGEGFAEVSVWGHHGYLGGKLCVVWECQGSRKEIDIWCTKIGVKKNPNRELWGQLGWSRKVLSVPKGSSIVHCSFVAV</sequence>
<accession>A0ABD1MVS1</accession>
<dbReference type="EMBL" id="JBGMDY010000003">
    <property type="protein sequence ID" value="KAL2339923.1"/>
    <property type="molecule type" value="Genomic_DNA"/>
</dbReference>
<evidence type="ECO:0000313" key="1">
    <source>
        <dbReference type="EMBL" id="KAL2339923.1"/>
    </source>
</evidence>
<dbReference type="Proteomes" id="UP001603857">
    <property type="component" value="Unassembled WGS sequence"/>
</dbReference>
<protein>
    <submittedName>
        <fullName evidence="1">Uncharacterized protein</fullName>
    </submittedName>
</protein>
<dbReference type="AlphaFoldDB" id="A0ABD1MVS1"/>
<proteinExistence type="predicted"/>
<comment type="caution">
    <text evidence="1">The sequence shown here is derived from an EMBL/GenBank/DDBJ whole genome shotgun (WGS) entry which is preliminary data.</text>
</comment>
<keyword evidence="2" id="KW-1185">Reference proteome</keyword>
<organism evidence="1 2">
    <name type="scientific">Flemingia macrophylla</name>
    <dbReference type="NCBI Taxonomy" id="520843"/>
    <lineage>
        <taxon>Eukaryota</taxon>
        <taxon>Viridiplantae</taxon>
        <taxon>Streptophyta</taxon>
        <taxon>Embryophyta</taxon>
        <taxon>Tracheophyta</taxon>
        <taxon>Spermatophyta</taxon>
        <taxon>Magnoliopsida</taxon>
        <taxon>eudicotyledons</taxon>
        <taxon>Gunneridae</taxon>
        <taxon>Pentapetalae</taxon>
        <taxon>rosids</taxon>
        <taxon>fabids</taxon>
        <taxon>Fabales</taxon>
        <taxon>Fabaceae</taxon>
        <taxon>Papilionoideae</taxon>
        <taxon>50 kb inversion clade</taxon>
        <taxon>NPAAA clade</taxon>
        <taxon>indigoferoid/millettioid clade</taxon>
        <taxon>Phaseoleae</taxon>
        <taxon>Flemingia</taxon>
    </lineage>
</organism>
<evidence type="ECO:0000313" key="2">
    <source>
        <dbReference type="Proteomes" id="UP001603857"/>
    </source>
</evidence>
<gene>
    <name evidence="1" type="ORF">Fmac_007863</name>
</gene>
<name>A0ABD1MVS1_9FABA</name>